<dbReference type="PROSITE" id="PS00028">
    <property type="entry name" value="ZINC_FINGER_C2H2_1"/>
    <property type="match status" value="1"/>
</dbReference>
<dbReference type="SMART" id="SM00389">
    <property type="entry name" value="HOX"/>
    <property type="match status" value="1"/>
</dbReference>
<dbReference type="Pfam" id="PF05920">
    <property type="entry name" value="Homeobox_KN"/>
    <property type="match status" value="1"/>
</dbReference>
<dbReference type="InterPro" id="IPR013087">
    <property type="entry name" value="Znf_C2H2_type"/>
</dbReference>
<dbReference type="Gene3D" id="1.10.10.60">
    <property type="entry name" value="Homeodomain-like"/>
    <property type="match status" value="1"/>
</dbReference>
<dbReference type="EMBL" id="AFQF01002206">
    <property type="protein sequence ID" value="EGU82125.1"/>
    <property type="molecule type" value="Genomic_DNA"/>
</dbReference>
<feature type="compositionally biased region" description="Polar residues" evidence="6">
    <location>
        <begin position="112"/>
        <end position="128"/>
    </location>
</feature>
<dbReference type="CDD" id="cd00086">
    <property type="entry name" value="homeodomain"/>
    <property type="match status" value="1"/>
</dbReference>
<comment type="caution">
    <text evidence="9">The sequence shown here is derived from an EMBL/GenBank/DDBJ whole genome shotgun (WGS) entry which is preliminary data.</text>
</comment>
<evidence type="ECO:0000256" key="4">
    <source>
        <dbReference type="PROSITE-ProRule" id="PRU00042"/>
    </source>
</evidence>
<dbReference type="InterPro" id="IPR001356">
    <property type="entry name" value="HD"/>
</dbReference>
<keyword evidence="4" id="KW-0863">Zinc-finger</keyword>
<feature type="region of interest" description="Disordered" evidence="6">
    <location>
        <begin position="270"/>
        <end position="329"/>
    </location>
</feature>
<dbReference type="PANTHER" id="PTHR11850">
    <property type="entry name" value="HOMEOBOX PROTEIN TRANSCRIPTION FACTORS"/>
    <property type="match status" value="1"/>
</dbReference>
<evidence type="ECO:0000256" key="6">
    <source>
        <dbReference type="SAM" id="MobiDB-lite"/>
    </source>
</evidence>
<feature type="compositionally biased region" description="Polar residues" evidence="6">
    <location>
        <begin position="295"/>
        <end position="305"/>
    </location>
</feature>
<dbReference type="STRING" id="660025.F9FLT2"/>
<accession>F9FLT2</accession>
<gene>
    <name evidence="9" type="ORF">FOXB_07362</name>
</gene>
<sequence>SLTILHAYAFRYRGAPRRVPTGPLKYSYSISDFSSQFGTCKSQVVTMSITFNDPQDDPTYFNFSEFCNDADFCNDLSDFDPVPKGDGIADFAGRLSTAPSTPLSSERRDNMGSMSHSPSIVPSPGYSNGPSDSAVIVPKVGSRFSKAVIRMLKDWLACHTDFPYPTEPELAALQSETGLNKTQITNWFANARRRGLVQSARPTPFQAKDSPTNPMDIPPRPGTPAPRGSSSLAEPLARWVDSPPEDEPATAGAIARALVSTCGSLFYKSSPRDSWQSSHGPSSASSAGTSDSSEAWHSSGSHQSLRASRISPKRRSRRRRRPTKVSNPTTKCQLSYQCTFCTEAFKTKYDWQRHEKSLHLPVERWVCSLHGPRNFKQDTTVPYCVFCGQGEPDDGHIETHNYSLCQIRDIEERTFFRKDHLIQHLRLFHNAEVTHPSIDEWRRPVLDVRSRCGFCGLVMNTWQARVDHLAEHFKLGKTMADWKGEWGFDAAILKNVERAIPPYLIDYEKTTPNPFAASDPPLSSPANAYELLKLEIDYYIECFLDRNGKLPSNDEIQLEACRVILAAESGSAYGANTNPTTISNSWLRDLIMSSHDVTQRAKFGPIRLCREGRLPTLQLKGKDSLFGQCPFEAQLQAFISIQEMRGTQLKPERIQEEACDIVRHMERASVARSDIFANWMIALIYTDLDWVTKLQKRTPSFHASMMGVGNPPTSLASAESPFSGALPLLQMHNFQSRSALVAATECSTDSLLEGATSTNYGKPSLHQRYCAGDLDCNHWFDRDITRYHIPSDEEIQHQARWIMYDCDDSWNQTPADNPEWLWRFKRSVGIPIDPSVMEPFTSLQDLAID</sequence>
<feature type="region of interest" description="Disordered" evidence="6">
    <location>
        <begin position="200"/>
        <end position="234"/>
    </location>
</feature>
<proteinExistence type="predicted"/>
<evidence type="ECO:0000259" key="8">
    <source>
        <dbReference type="PROSITE" id="PS50157"/>
    </source>
</evidence>
<feature type="region of interest" description="Disordered" evidence="6">
    <location>
        <begin position="95"/>
        <end position="128"/>
    </location>
</feature>
<dbReference type="InterPro" id="IPR009057">
    <property type="entry name" value="Homeodomain-like_sf"/>
</dbReference>
<dbReference type="SMART" id="SM00355">
    <property type="entry name" value="ZnF_C2H2"/>
    <property type="match status" value="3"/>
</dbReference>
<dbReference type="OrthoDB" id="10056939at2759"/>
<evidence type="ECO:0008006" key="10">
    <source>
        <dbReference type="Google" id="ProtNLM"/>
    </source>
</evidence>
<dbReference type="PROSITE" id="PS50157">
    <property type="entry name" value="ZINC_FINGER_C2H2_2"/>
    <property type="match status" value="1"/>
</dbReference>
<evidence type="ECO:0000256" key="1">
    <source>
        <dbReference type="ARBA" id="ARBA00023125"/>
    </source>
</evidence>
<dbReference type="InterPro" id="IPR050224">
    <property type="entry name" value="TALE_homeobox"/>
</dbReference>
<organism evidence="9">
    <name type="scientific">Fusarium oxysporum (strain Fo5176)</name>
    <name type="common">Fusarium vascular wilt</name>
    <dbReference type="NCBI Taxonomy" id="660025"/>
    <lineage>
        <taxon>Eukaryota</taxon>
        <taxon>Fungi</taxon>
        <taxon>Dikarya</taxon>
        <taxon>Ascomycota</taxon>
        <taxon>Pezizomycotina</taxon>
        <taxon>Sordariomycetes</taxon>
        <taxon>Hypocreomycetidae</taxon>
        <taxon>Hypocreales</taxon>
        <taxon>Nectriaceae</taxon>
        <taxon>Fusarium</taxon>
        <taxon>Fusarium oxysporum species complex</taxon>
    </lineage>
</organism>
<feature type="non-terminal residue" evidence="9">
    <location>
        <position position="1"/>
    </location>
</feature>
<feature type="compositionally biased region" description="Low complexity" evidence="6">
    <location>
        <begin position="274"/>
        <end position="293"/>
    </location>
</feature>
<evidence type="ECO:0000259" key="7">
    <source>
        <dbReference type="PROSITE" id="PS50071"/>
    </source>
</evidence>
<dbReference type="GO" id="GO:0005634">
    <property type="term" value="C:nucleus"/>
    <property type="evidence" value="ECO:0007669"/>
    <property type="project" value="UniProtKB-SubCell"/>
</dbReference>
<name>F9FLT2_FUSOF</name>
<reference evidence="9" key="1">
    <citation type="journal article" date="2012" name="Mol. Plant Microbe Interact.">
        <title>A highly conserved effector in Fusarium oxysporum is required for full virulence on Arabidopsis.</title>
        <authorList>
            <person name="Thatcher L.F."/>
            <person name="Gardiner D.M."/>
            <person name="Kazan K."/>
            <person name="Manners J."/>
        </authorList>
    </citation>
    <scope>NUCLEOTIDE SEQUENCE [LARGE SCALE GENOMIC DNA]</scope>
    <source>
        <strain evidence="9">Fo5176</strain>
    </source>
</reference>
<evidence type="ECO:0000256" key="2">
    <source>
        <dbReference type="ARBA" id="ARBA00023155"/>
    </source>
</evidence>
<dbReference type="PROSITE" id="PS50071">
    <property type="entry name" value="HOMEOBOX_2"/>
    <property type="match status" value="1"/>
</dbReference>
<keyword evidence="1 5" id="KW-0238">DNA-binding</keyword>
<dbReference type="GO" id="GO:0006355">
    <property type="term" value="P:regulation of DNA-templated transcription"/>
    <property type="evidence" value="ECO:0007669"/>
    <property type="project" value="InterPro"/>
</dbReference>
<feature type="DNA-binding region" description="Homeobox" evidence="5">
    <location>
        <begin position="144"/>
        <end position="199"/>
    </location>
</feature>
<keyword evidence="3 5" id="KW-0539">Nucleus</keyword>
<evidence type="ECO:0000256" key="3">
    <source>
        <dbReference type="ARBA" id="ARBA00023242"/>
    </source>
</evidence>
<dbReference type="InterPro" id="IPR008422">
    <property type="entry name" value="KN_HD"/>
</dbReference>
<evidence type="ECO:0000313" key="9">
    <source>
        <dbReference type="EMBL" id="EGU82125.1"/>
    </source>
</evidence>
<feature type="compositionally biased region" description="Basic residues" evidence="6">
    <location>
        <begin position="311"/>
        <end position="323"/>
    </location>
</feature>
<comment type="subcellular location">
    <subcellularLocation>
        <location evidence="5">Nucleus</location>
    </subcellularLocation>
</comment>
<dbReference type="InterPro" id="IPR006600">
    <property type="entry name" value="HTH_CenpB_DNA-bd_dom"/>
</dbReference>
<feature type="domain" description="Homeobox" evidence="7">
    <location>
        <begin position="142"/>
        <end position="198"/>
    </location>
</feature>
<dbReference type="Pfam" id="PF03221">
    <property type="entry name" value="HTH_Tnp_Tc5"/>
    <property type="match status" value="1"/>
</dbReference>
<keyword evidence="4" id="KW-0862">Zinc</keyword>
<evidence type="ECO:0000256" key="5">
    <source>
        <dbReference type="PROSITE-ProRule" id="PRU00108"/>
    </source>
</evidence>
<dbReference type="GO" id="GO:0008270">
    <property type="term" value="F:zinc ion binding"/>
    <property type="evidence" value="ECO:0007669"/>
    <property type="project" value="UniProtKB-KW"/>
</dbReference>
<dbReference type="GO" id="GO:0003677">
    <property type="term" value="F:DNA binding"/>
    <property type="evidence" value="ECO:0007669"/>
    <property type="project" value="UniProtKB-UniRule"/>
</dbReference>
<dbReference type="SUPFAM" id="SSF46689">
    <property type="entry name" value="Homeodomain-like"/>
    <property type="match status" value="1"/>
</dbReference>
<dbReference type="AlphaFoldDB" id="F9FLT2"/>
<keyword evidence="4" id="KW-0479">Metal-binding</keyword>
<feature type="domain" description="C2H2-type" evidence="8">
    <location>
        <begin position="336"/>
        <end position="359"/>
    </location>
</feature>
<protein>
    <recommendedName>
        <fullName evidence="10">Homeobox protein 4</fullName>
    </recommendedName>
</protein>
<keyword evidence="2 5" id="KW-0371">Homeobox</keyword>